<dbReference type="Proteomes" id="UP000507470">
    <property type="component" value="Unassembled WGS sequence"/>
</dbReference>
<feature type="region of interest" description="Disordered" evidence="2">
    <location>
        <begin position="1"/>
        <end position="29"/>
    </location>
</feature>
<dbReference type="Gene3D" id="2.60.40.10">
    <property type="entry name" value="Immunoglobulins"/>
    <property type="match status" value="1"/>
</dbReference>
<dbReference type="AlphaFoldDB" id="A0A6J8B380"/>
<evidence type="ECO:0000256" key="2">
    <source>
        <dbReference type="SAM" id="MobiDB-lite"/>
    </source>
</evidence>
<dbReference type="Pfam" id="PF08205">
    <property type="entry name" value="C2-set_2"/>
    <property type="match status" value="1"/>
</dbReference>
<feature type="compositionally biased region" description="Polar residues" evidence="2">
    <location>
        <begin position="14"/>
        <end position="29"/>
    </location>
</feature>
<accession>A0A6J8B380</accession>
<feature type="domain" description="Ig-like" evidence="3">
    <location>
        <begin position="231"/>
        <end position="322"/>
    </location>
</feature>
<proteinExistence type="predicted"/>
<evidence type="ECO:0000313" key="5">
    <source>
        <dbReference type="Proteomes" id="UP000507470"/>
    </source>
</evidence>
<evidence type="ECO:0000256" key="1">
    <source>
        <dbReference type="ARBA" id="ARBA00023157"/>
    </source>
</evidence>
<reference evidence="4 5" key="1">
    <citation type="submission" date="2020-06" db="EMBL/GenBank/DDBJ databases">
        <authorList>
            <person name="Li R."/>
            <person name="Bekaert M."/>
        </authorList>
    </citation>
    <scope>NUCLEOTIDE SEQUENCE [LARGE SCALE GENOMIC DNA]</scope>
    <source>
        <strain evidence="5">wild</strain>
    </source>
</reference>
<dbReference type="InterPro" id="IPR013783">
    <property type="entry name" value="Ig-like_fold"/>
</dbReference>
<feature type="region of interest" description="Disordered" evidence="2">
    <location>
        <begin position="99"/>
        <end position="123"/>
    </location>
</feature>
<dbReference type="InterPro" id="IPR013162">
    <property type="entry name" value="CD80_C2-set"/>
</dbReference>
<organism evidence="4 5">
    <name type="scientific">Mytilus coruscus</name>
    <name type="common">Sea mussel</name>
    <dbReference type="NCBI Taxonomy" id="42192"/>
    <lineage>
        <taxon>Eukaryota</taxon>
        <taxon>Metazoa</taxon>
        <taxon>Spiralia</taxon>
        <taxon>Lophotrochozoa</taxon>
        <taxon>Mollusca</taxon>
        <taxon>Bivalvia</taxon>
        <taxon>Autobranchia</taxon>
        <taxon>Pteriomorphia</taxon>
        <taxon>Mytilida</taxon>
        <taxon>Mytiloidea</taxon>
        <taxon>Mytilidae</taxon>
        <taxon>Mytilinae</taxon>
        <taxon>Mytilus</taxon>
    </lineage>
</organism>
<dbReference type="InterPro" id="IPR007110">
    <property type="entry name" value="Ig-like_dom"/>
</dbReference>
<evidence type="ECO:0000259" key="3">
    <source>
        <dbReference type="PROSITE" id="PS50835"/>
    </source>
</evidence>
<keyword evidence="5" id="KW-1185">Reference proteome</keyword>
<dbReference type="PROSITE" id="PS50835">
    <property type="entry name" value="IG_LIKE"/>
    <property type="match status" value="1"/>
</dbReference>
<feature type="compositionally biased region" description="Polar residues" evidence="2">
    <location>
        <begin position="100"/>
        <end position="115"/>
    </location>
</feature>
<gene>
    <name evidence="4" type="ORF">MCOR_14207</name>
</gene>
<dbReference type="OrthoDB" id="6158624at2759"/>
<sequence length="692" mass="77922">MSGRGKGVRRKTKSSPYETQWDSNNPSNWTINKLKEELNKKGIRTPTGMSKLVLRQLYIENSSEGVTPIETQQTENFADNEINTDSPSESIVPITMAESVHQQRSSVSNGENENGGTDKNKTAESQNIAQCFAGLQETFKLLINRDNTHDKSREFNLQQWYDRAGIGNRSETYTSIRGNYQGQGNTENASFISGPQIGNFSCLVCSDEYSSVDIISPSIQKQIIDDDPAEPDREPVYEPSAGIEECIHVVFTCTGNVSKPQGKFRWVKYRRNSNGDILQTRPYESETTTALQMPGTCTFNGSSQLTLEMEQLDNNALVKCQVVCQDIPQSGVIIQTDRWHKCLFRTKNHNSVDSVRNVLVTKSPTNPSFVEGAGPKTLTCTSVENSAVVNTEYTLYKESNTSVLLGTGPTYVISNVKEFQYKYHCKQTFLSLSLNLCPIQPLYDIGTETRMILKLRSIRTGHRSAVSRLIKKFEDIQLEKNGTVDTEDLSNILDSLKRKQEVLRMLDGEIVQELDDGDIESEIVEADEYAFNLEGHHNLVDCKSIKSYRKDHKRHYTSLCKENTQIDNQDSVNVSTILHNAKESDTILHSQPTSGRKCLDANLIFDEGAHRSFITEDLAAKLQLSIIGTESLNLSEFGDSAESTRIRHLKTAIIYLLIVEVQLPIRVLIVPNMPHRSKLTSIKLQNYRIYQE</sequence>
<dbReference type="EMBL" id="CACVKT020002442">
    <property type="protein sequence ID" value="CAC5377953.1"/>
    <property type="molecule type" value="Genomic_DNA"/>
</dbReference>
<protein>
    <recommendedName>
        <fullName evidence="3">Ig-like domain-containing protein</fullName>
    </recommendedName>
</protein>
<keyword evidence="1" id="KW-1015">Disulfide bond</keyword>
<feature type="compositionally biased region" description="Basic residues" evidence="2">
    <location>
        <begin position="1"/>
        <end position="13"/>
    </location>
</feature>
<name>A0A6J8B380_MYTCO</name>
<evidence type="ECO:0000313" key="4">
    <source>
        <dbReference type="EMBL" id="CAC5377953.1"/>
    </source>
</evidence>